<sequence length="297" mass="33197">MTSSTGDWREEARHWLRDLWPTSRLFRVTVVRQRAWGENWIIDTDDGRFWFKSPHPRLRSEAALREVLERHAPRDVQPMHAHHPAGWIVSADAGASLATGEGDPTVGLAEALGRIQRATPLAELTKLPLRVFDPEHAAHNLAQLLDGIAASLPGNHPLRPDKAEREAACAAMWHMTAWWVSVDPGLPLGIEHNDLHPGNTFPGPRIADWGDAVIAHPFASMRVLLHHARDRRATADAYLRGWGDPEELHEPLEVAVRLAAVQRLATWAGILDADLATRYAHHIRPLWLETGREPAVP</sequence>
<dbReference type="OrthoDB" id="101887at2"/>
<evidence type="ECO:0000313" key="1">
    <source>
        <dbReference type="EMBL" id="RRD04196.1"/>
    </source>
</evidence>
<dbReference type="RefSeq" id="WP_124845279.1">
    <property type="nucleotide sequence ID" value="NZ_RQZG01000013.1"/>
</dbReference>
<name>A0A3P1T5W4_9ACTN</name>
<dbReference type="SUPFAM" id="SSF56112">
    <property type="entry name" value="Protein kinase-like (PK-like)"/>
    <property type="match status" value="1"/>
</dbReference>
<evidence type="ECO:0000313" key="2">
    <source>
        <dbReference type="Proteomes" id="UP000280819"/>
    </source>
</evidence>
<reference evidence="1 2" key="1">
    <citation type="submission" date="2018-11" db="EMBL/GenBank/DDBJ databases">
        <title>Genomes From Bacteria Associated with the Canine Oral Cavity: a Test Case for Automated Genome-Based Taxonomic Assignment.</title>
        <authorList>
            <person name="Coil D.A."/>
            <person name="Jospin G."/>
            <person name="Darling A.E."/>
            <person name="Wallis C."/>
            <person name="Davis I.J."/>
            <person name="Harris S."/>
            <person name="Eisen J.A."/>
            <person name="Holcombe L.J."/>
            <person name="O'Flynn C."/>
        </authorList>
    </citation>
    <scope>NUCLEOTIDE SEQUENCE [LARGE SCALE GENOMIC DNA]</scope>
    <source>
        <strain evidence="1 2">OH887_COT-365</strain>
    </source>
</reference>
<dbReference type="Proteomes" id="UP000280819">
    <property type="component" value="Unassembled WGS sequence"/>
</dbReference>
<dbReference type="InterPro" id="IPR011009">
    <property type="entry name" value="Kinase-like_dom_sf"/>
</dbReference>
<dbReference type="EMBL" id="RQZG01000013">
    <property type="protein sequence ID" value="RRD04196.1"/>
    <property type="molecule type" value="Genomic_DNA"/>
</dbReference>
<evidence type="ECO:0008006" key="3">
    <source>
        <dbReference type="Google" id="ProtNLM"/>
    </source>
</evidence>
<organism evidence="1 2">
    <name type="scientific">Arachnia propionica</name>
    <dbReference type="NCBI Taxonomy" id="1750"/>
    <lineage>
        <taxon>Bacteria</taxon>
        <taxon>Bacillati</taxon>
        <taxon>Actinomycetota</taxon>
        <taxon>Actinomycetes</taxon>
        <taxon>Propionibacteriales</taxon>
        <taxon>Propionibacteriaceae</taxon>
        <taxon>Arachnia</taxon>
    </lineage>
</organism>
<gene>
    <name evidence="1" type="ORF">EII34_11365</name>
</gene>
<proteinExistence type="predicted"/>
<comment type="caution">
    <text evidence="1">The sequence shown here is derived from an EMBL/GenBank/DDBJ whole genome shotgun (WGS) entry which is preliminary data.</text>
</comment>
<accession>A0A3P1T5W4</accession>
<dbReference type="AlphaFoldDB" id="A0A3P1T5W4"/>
<protein>
    <recommendedName>
        <fullName evidence="3">Aminoglycoside phosphotransferase domain-containing protein</fullName>
    </recommendedName>
</protein>